<dbReference type="PROSITE" id="PS51078">
    <property type="entry name" value="ICLR_ED"/>
    <property type="match status" value="1"/>
</dbReference>
<dbReference type="Gene3D" id="3.30.450.40">
    <property type="match status" value="1"/>
</dbReference>
<dbReference type="InterPro" id="IPR014757">
    <property type="entry name" value="Tscrpt_reg_IclR_C"/>
</dbReference>
<keyword evidence="3" id="KW-0804">Transcription</keyword>
<dbReference type="InterPro" id="IPR050707">
    <property type="entry name" value="HTH_MetabolicPath_Reg"/>
</dbReference>
<dbReference type="SMART" id="SM00346">
    <property type="entry name" value="HTH_ICLR"/>
    <property type="match status" value="1"/>
</dbReference>
<dbReference type="InterPro" id="IPR036390">
    <property type="entry name" value="WH_DNA-bd_sf"/>
</dbReference>
<gene>
    <name evidence="4" type="ORF">NI17_019155</name>
</gene>
<dbReference type="InterPro" id="IPR029016">
    <property type="entry name" value="GAF-like_dom_sf"/>
</dbReference>
<dbReference type="PANTHER" id="PTHR30136:SF24">
    <property type="entry name" value="HTH-TYPE TRANSCRIPTIONAL REPRESSOR ALLR"/>
    <property type="match status" value="1"/>
</dbReference>
<evidence type="ECO:0000313" key="4">
    <source>
        <dbReference type="EMBL" id="UOE22147.1"/>
    </source>
</evidence>
<dbReference type="GO" id="GO:0003677">
    <property type="term" value="F:DNA binding"/>
    <property type="evidence" value="ECO:0007669"/>
    <property type="project" value="UniProtKB-KW"/>
</dbReference>
<dbReference type="GO" id="GO:0045892">
    <property type="term" value="P:negative regulation of DNA-templated transcription"/>
    <property type="evidence" value="ECO:0007669"/>
    <property type="project" value="TreeGrafter"/>
</dbReference>
<name>A0A399FX75_9ACTN</name>
<dbReference type="SUPFAM" id="SSF46785">
    <property type="entry name" value="Winged helix' DNA-binding domain"/>
    <property type="match status" value="1"/>
</dbReference>
<keyword evidence="5" id="KW-1185">Reference proteome</keyword>
<dbReference type="AlphaFoldDB" id="A0A399FX75"/>
<evidence type="ECO:0000313" key="5">
    <source>
        <dbReference type="Proteomes" id="UP000265719"/>
    </source>
</evidence>
<dbReference type="EMBL" id="CP063196">
    <property type="protein sequence ID" value="UOE22147.1"/>
    <property type="molecule type" value="Genomic_DNA"/>
</dbReference>
<accession>A0A399FX75</accession>
<evidence type="ECO:0000256" key="3">
    <source>
        <dbReference type="ARBA" id="ARBA00023163"/>
    </source>
</evidence>
<dbReference type="InterPro" id="IPR005471">
    <property type="entry name" value="Tscrpt_reg_IclR_N"/>
</dbReference>
<dbReference type="Pfam" id="PF01614">
    <property type="entry name" value="IclR_C"/>
    <property type="match status" value="1"/>
</dbReference>
<dbReference type="KEGG" id="thao:NI17_019155"/>
<keyword evidence="1" id="KW-0805">Transcription regulation</keyword>
<organism evidence="4 5">
    <name type="scientific">Thermobifida halotolerans</name>
    <dbReference type="NCBI Taxonomy" id="483545"/>
    <lineage>
        <taxon>Bacteria</taxon>
        <taxon>Bacillati</taxon>
        <taxon>Actinomycetota</taxon>
        <taxon>Actinomycetes</taxon>
        <taxon>Streptosporangiales</taxon>
        <taxon>Nocardiopsidaceae</taxon>
        <taxon>Thermobifida</taxon>
    </lineage>
</organism>
<dbReference type="Proteomes" id="UP000265719">
    <property type="component" value="Chromosome"/>
</dbReference>
<dbReference type="InterPro" id="IPR036388">
    <property type="entry name" value="WH-like_DNA-bd_sf"/>
</dbReference>
<dbReference type="PROSITE" id="PS51077">
    <property type="entry name" value="HTH_ICLR"/>
    <property type="match status" value="1"/>
</dbReference>
<dbReference type="SUPFAM" id="SSF55781">
    <property type="entry name" value="GAF domain-like"/>
    <property type="match status" value="1"/>
</dbReference>
<evidence type="ECO:0000256" key="2">
    <source>
        <dbReference type="ARBA" id="ARBA00023125"/>
    </source>
</evidence>
<keyword evidence="2" id="KW-0238">DNA-binding</keyword>
<protein>
    <submittedName>
        <fullName evidence="4">IclR family transcriptional regulator</fullName>
    </submittedName>
</protein>
<dbReference type="Gene3D" id="1.10.10.10">
    <property type="entry name" value="Winged helix-like DNA-binding domain superfamily/Winged helix DNA-binding domain"/>
    <property type="match status" value="1"/>
</dbReference>
<dbReference type="OrthoDB" id="9807558at2"/>
<evidence type="ECO:0000256" key="1">
    <source>
        <dbReference type="ARBA" id="ARBA00023015"/>
    </source>
</evidence>
<proteinExistence type="predicted"/>
<dbReference type="Pfam" id="PF09339">
    <property type="entry name" value="HTH_IclR"/>
    <property type="match status" value="1"/>
</dbReference>
<dbReference type="PANTHER" id="PTHR30136">
    <property type="entry name" value="HELIX-TURN-HELIX TRANSCRIPTIONAL REGULATOR, ICLR FAMILY"/>
    <property type="match status" value="1"/>
</dbReference>
<reference evidence="4" key="1">
    <citation type="submission" date="2020-10" db="EMBL/GenBank/DDBJ databases">
        <title>De novo genome project of the cellulose decomposer Thermobifida halotolerans type strain.</title>
        <authorList>
            <person name="Nagy I."/>
            <person name="Horvath B."/>
            <person name="Kukolya J."/>
            <person name="Nagy I."/>
            <person name="Orsini M."/>
        </authorList>
    </citation>
    <scope>NUCLEOTIDE SEQUENCE</scope>
    <source>
        <strain evidence="4">DSM 44931</strain>
    </source>
</reference>
<dbReference type="GO" id="GO:0003700">
    <property type="term" value="F:DNA-binding transcription factor activity"/>
    <property type="evidence" value="ECO:0007669"/>
    <property type="project" value="TreeGrafter"/>
</dbReference>
<sequence length="237" mass="25864">MEILLLFSEERPTLSVEQIADDTGIPVSSARRFVALLRELDLVEENGGGAYALSPRILLLSRSVEQALRIPKVLRPLVEQLSEVTGETALVIRRVGDYATCVEISQTEHAIRLSFAPGQAMSLHRGAGPKVLLAAMGEDWASRYFDRLEPIPPLSERNMVLAEIPDIVSRGWAISASEVDEGVWAVAAPITVADKVIASVAVAGPHFRIDEKRADFIREQVVAGAAEISRSLSTWRS</sequence>